<dbReference type="GO" id="GO:0006310">
    <property type="term" value="P:DNA recombination"/>
    <property type="evidence" value="ECO:0007669"/>
    <property type="project" value="UniProtKB-KW"/>
</dbReference>
<feature type="domain" description="SAP" evidence="22">
    <location>
        <begin position="574"/>
        <end position="608"/>
    </location>
</feature>
<dbReference type="GO" id="GO:0043564">
    <property type="term" value="C:Ku70:Ku80 complex"/>
    <property type="evidence" value="ECO:0007669"/>
    <property type="project" value="InterPro"/>
</dbReference>
<proteinExistence type="inferred from homology"/>
<dbReference type="SUPFAM" id="SSF53300">
    <property type="entry name" value="vWA-like"/>
    <property type="match status" value="1"/>
</dbReference>
<dbReference type="Proteomes" id="UP000184073">
    <property type="component" value="Unassembled WGS sequence"/>
</dbReference>
<dbReference type="STRING" id="1036611.A0A1L9PKU5"/>
<evidence type="ECO:0000256" key="20">
    <source>
        <dbReference type="ARBA" id="ARBA00047995"/>
    </source>
</evidence>
<dbReference type="FunFam" id="4.10.970.10:FF:000003">
    <property type="entry name" value="ATP-dependent DNA helicase II subunit 1"/>
    <property type="match status" value="1"/>
</dbReference>
<dbReference type="GO" id="GO:0003684">
    <property type="term" value="F:damaged DNA binding"/>
    <property type="evidence" value="ECO:0007669"/>
    <property type="project" value="InterPro"/>
</dbReference>
<dbReference type="CDD" id="cd00788">
    <property type="entry name" value="KU70"/>
    <property type="match status" value="1"/>
</dbReference>
<dbReference type="PIRSF" id="PIRSF003033">
    <property type="entry name" value="Ku70"/>
    <property type="match status" value="1"/>
</dbReference>
<dbReference type="GeneID" id="63722456"/>
<evidence type="ECO:0000256" key="5">
    <source>
        <dbReference type="ARBA" id="ARBA00012551"/>
    </source>
</evidence>
<evidence type="ECO:0000256" key="10">
    <source>
        <dbReference type="ARBA" id="ARBA00022801"/>
    </source>
</evidence>
<dbReference type="EMBL" id="KV878129">
    <property type="protein sequence ID" value="OJJ02150.1"/>
    <property type="molecule type" value="Genomic_DNA"/>
</dbReference>
<reference evidence="24" key="1">
    <citation type="journal article" date="2017" name="Genome Biol.">
        <title>Comparative genomics reveals high biological diversity and specific adaptations in the industrially and medically important fungal genus Aspergillus.</title>
        <authorList>
            <person name="de Vries R.P."/>
            <person name="Riley R."/>
            <person name="Wiebenga A."/>
            <person name="Aguilar-Osorio G."/>
            <person name="Amillis S."/>
            <person name="Uchima C.A."/>
            <person name="Anderluh G."/>
            <person name="Asadollahi M."/>
            <person name="Askin M."/>
            <person name="Barry K."/>
            <person name="Battaglia E."/>
            <person name="Bayram O."/>
            <person name="Benocci T."/>
            <person name="Braus-Stromeyer S.A."/>
            <person name="Caldana C."/>
            <person name="Canovas D."/>
            <person name="Cerqueira G.C."/>
            <person name="Chen F."/>
            <person name="Chen W."/>
            <person name="Choi C."/>
            <person name="Clum A."/>
            <person name="Dos Santos R.A."/>
            <person name="Damasio A.R."/>
            <person name="Diallinas G."/>
            <person name="Emri T."/>
            <person name="Fekete E."/>
            <person name="Flipphi M."/>
            <person name="Freyberg S."/>
            <person name="Gallo A."/>
            <person name="Gournas C."/>
            <person name="Habgood R."/>
            <person name="Hainaut M."/>
            <person name="Harispe M.L."/>
            <person name="Henrissat B."/>
            <person name="Hilden K.S."/>
            <person name="Hope R."/>
            <person name="Hossain A."/>
            <person name="Karabika E."/>
            <person name="Karaffa L."/>
            <person name="Karanyi Z."/>
            <person name="Krasevec N."/>
            <person name="Kuo A."/>
            <person name="Kusch H."/>
            <person name="LaButti K."/>
            <person name="Lagendijk E.L."/>
            <person name="Lapidus A."/>
            <person name="Levasseur A."/>
            <person name="Lindquist E."/>
            <person name="Lipzen A."/>
            <person name="Logrieco A.F."/>
            <person name="MacCabe A."/>
            <person name="Maekelae M.R."/>
            <person name="Malavazi I."/>
            <person name="Melin P."/>
            <person name="Meyer V."/>
            <person name="Mielnichuk N."/>
            <person name="Miskei M."/>
            <person name="Molnar A.P."/>
            <person name="Mule G."/>
            <person name="Ngan C.Y."/>
            <person name="Orejas M."/>
            <person name="Orosz E."/>
            <person name="Ouedraogo J.P."/>
            <person name="Overkamp K.M."/>
            <person name="Park H.-S."/>
            <person name="Perrone G."/>
            <person name="Piumi F."/>
            <person name="Punt P.J."/>
            <person name="Ram A.F."/>
            <person name="Ramon A."/>
            <person name="Rauscher S."/>
            <person name="Record E."/>
            <person name="Riano-Pachon D.M."/>
            <person name="Robert V."/>
            <person name="Roehrig J."/>
            <person name="Ruller R."/>
            <person name="Salamov A."/>
            <person name="Salih N.S."/>
            <person name="Samson R.A."/>
            <person name="Sandor E."/>
            <person name="Sanguinetti M."/>
            <person name="Schuetze T."/>
            <person name="Sepcic K."/>
            <person name="Shelest E."/>
            <person name="Sherlock G."/>
            <person name="Sophianopoulou V."/>
            <person name="Squina F.M."/>
            <person name="Sun H."/>
            <person name="Susca A."/>
            <person name="Todd R.B."/>
            <person name="Tsang A."/>
            <person name="Unkles S.E."/>
            <person name="van de Wiele N."/>
            <person name="van Rossen-Uffink D."/>
            <person name="Oliveira J.V."/>
            <person name="Vesth T.C."/>
            <person name="Visser J."/>
            <person name="Yu J.-H."/>
            <person name="Zhou M."/>
            <person name="Andersen M.R."/>
            <person name="Archer D.B."/>
            <person name="Baker S.E."/>
            <person name="Benoit I."/>
            <person name="Brakhage A.A."/>
            <person name="Braus G.H."/>
            <person name="Fischer R."/>
            <person name="Frisvad J.C."/>
            <person name="Goldman G.H."/>
            <person name="Houbraken J."/>
            <person name="Oakley B."/>
            <person name="Pocsi I."/>
            <person name="Scazzocchio C."/>
            <person name="Seiboth B."/>
            <person name="vanKuyk P.A."/>
            <person name="Wortman J."/>
            <person name="Dyer P.S."/>
            <person name="Grigoriev I.V."/>
        </authorList>
    </citation>
    <scope>NUCLEOTIDE SEQUENCE [LARGE SCALE GENOMIC DNA]</scope>
    <source>
        <strain evidence="24">CBS 583.65</strain>
    </source>
</reference>
<keyword evidence="10" id="KW-0378">Hydrolase</keyword>
<keyword evidence="12" id="KW-0067">ATP-binding</keyword>
<comment type="similarity">
    <text evidence="3">Belongs to the ku70 family.</text>
</comment>
<keyword evidence="9" id="KW-0227">DNA damage</keyword>
<comment type="catalytic activity">
    <reaction evidence="20">
        <text>ATP + H2O = ADP + phosphate + H(+)</text>
        <dbReference type="Rhea" id="RHEA:13065"/>
        <dbReference type="ChEBI" id="CHEBI:15377"/>
        <dbReference type="ChEBI" id="CHEBI:15378"/>
        <dbReference type="ChEBI" id="CHEBI:30616"/>
        <dbReference type="ChEBI" id="CHEBI:43474"/>
        <dbReference type="ChEBI" id="CHEBI:456216"/>
        <dbReference type="EC" id="3.6.4.12"/>
    </reaction>
</comment>
<dbReference type="InterPro" id="IPR003034">
    <property type="entry name" value="SAP_dom"/>
</dbReference>
<evidence type="ECO:0000256" key="1">
    <source>
        <dbReference type="ARBA" id="ARBA00004123"/>
    </source>
</evidence>
<evidence type="ECO:0000256" key="21">
    <source>
        <dbReference type="SAM" id="MobiDB-lite"/>
    </source>
</evidence>
<evidence type="ECO:0000313" key="23">
    <source>
        <dbReference type="EMBL" id="OJJ02150.1"/>
    </source>
</evidence>
<evidence type="ECO:0000256" key="14">
    <source>
        <dbReference type="ARBA" id="ARBA00023125"/>
    </source>
</evidence>
<dbReference type="SMART" id="SM00559">
    <property type="entry name" value="Ku78"/>
    <property type="match status" value="1"/>
</dbReference>
<evidence type="ECO:0000256" key="9">
    <source>
        <dbReference type="ARBA" id="ARBA00022763"/>
    </source>
</evidence>
<dbReference type="InterPro" id="IPR005161">
    <property type="entry name" value="Ku_N"/>
</dbReference>
<dbReference type="InterPro" id="IPR005160">
    <property type="entry name" value="Ku_C"/>
</dbReference>
<evidence type="ECO:0000256" key="6">
    <source>
        <dbReference type="ARBA" id="ARBA00021796"/>
    </source>
</evidence>
<dbReference type="GO" id="GO:0042162">
    <property type="term" value="F:telomeric DNA binding"/>
    <property type="evidence" value="ECO:0007669"/>
    <property type="project" value="InterPro"/>
</dbReference>
<dbReference type="Gene3D" id="3.40.50.410">
    <property type="entry name" value="von Willebrand factor, type A domain"/>
    <property type="match status" value="1"/>
</dbReference>
<dbReference type="Pfam" id="PF02735">
    <property type="entry name" value="Ku"/>
    <property type="match status" value="1"/>
</dbReference>
<keyword evidence="11" id="KW-0347">Helicase</keyword>
<dbReference type="GO" id="GO:0006303">
    <property type="term" value="P:double-strand break repair via nonhomologous end joining"/>
    <property type="evidence" value="ECO:0007669"/>
    <property type="project" value="InterPro"/>
</dbReference>
<evidence type="ECO:0000256" key="3">
    <source>
        <dbReference type="ARBA" id="ARBA00005240"/>
    </source>
</evidence>
<keyword evidence="24" id="KW-1185">Reference proteome</keyword>
<dbReference type="SMART" id="SM00513">
    <property type="entry name" value="SAP"/>
    <property type="match status" value="1"/>
</dbReference>
<evidence type="ECO:0000256" key="7">
    <source>
        <dbReference type="ARBA" id="ARBA00022454"/>
    </source>
</evidence>
<evidence type="ECO:0000256" key="19">
    <source>
        <dbReference type="ARBA" id="ARBA00031811"/>
    </source>
</evidence>
<dbReference type="GO" id="GO:0000781">
    <property type="term" value="C:chromosome, telomeric region"/>
    <property type="evidence" value="ECO:0007669"/>
    <property type="project" value="UniProtKB-SubCell"/>
</dbReference>
<name>A0A1L9PKU5_ASPVE</name>
<dbReference type="EC" id="3.6.4.12" evidence="5"/>
<dbReference type="GO" id="GO:0000723">
    <property type="term" value="P:telomere maintenance"/>
    <property type="evidence" value="ECO:0007669"/>
    <property type="project" value="InterPro"/>
</dbReference>
<dbReference type="Pfam" id="PF02037">
    <property type="entry name" value="SAP"/>
    <property type="match status" value="1"/>
</dbReference>
<organism evidence="23 24">
    <name type="scientific">Aspergillus versicolor CBS 583.65</name>
    <dbReference type="NCBI Taxonomy" id="1036611"/>
    <lineage>
        <taxon>Eukaryota</taxon>
        <taxon>Fungi</taxon>
        <taxon>Dikarya</taxon>
        <taxon>Ascomycota</taxon>
        <taxon>Pezizomycotina</taxon>
        <taxon>Eurotiomycetes</taxon>
        <taxon>Eurotiomycetidae</taxon>
        <taxon>Eurotiales</taxon>
        <taxon>Aspergillaceae</taxon>
        <taxon>Aspergillus</taxon>
        <taxon>Aspergillus subgen. Nidulantes</taxon>
    </lineage>
</organism>
<dbReference type="PROSITE" id="PS50800">
    <property type="entry name" value="SAP"/>
    <property type="match status" value="1"/>
</dbReference>
<dbReference type="FunFam" id="2.40.290.10:FF:000001">
    <property type="entry name" value="X-ray repair cross complementing 6"/>
    <property type="match status" value="1"/>
</dbReference>
<dbReference type="Gene3D" id="4.10.970.10">
    <property type="entry name" value="Ku70, bridge and pillars"/>
    <property type="match status" value="1"/>
</dbReference>
<dbReference type="GO" id="GO:0003690">
    <property type="term" value="F:double-stranded DNA binding"/>
    <property type="evidence" value="ECO:0007669"/>
    <property type="project" value="TreeGrafter"/>
</dbReference>
<gene>
    <name evidence="23" type="ORF">ASPVEDRAFT_132675</name>
</gene>
<accession>A0A1L9PKU5</accession>
<dbReference type="FunFam" id="3.40.50.410:FF:000071">
    <property type="entry name" value="ATP-dependent DNA helicase II subunit 1"/>
    <property type="match status" value="1"/>
</dbReference>
<feature type="region of interest" description="Disordered" evidence="21">
    <location>
        <begin position="525"/>
        <end position="573"/>
    </location>
</feature>
<dbReference type="GO" id="GO:0016787">
    <property type="term" value="F:hydrolase activity"/>
    <property type="evidence" value="ECO:0007669"/>
    <property type="project" value="UniProtKB-KW"/>
</dbReference>
<dbReference type="InterPro" id="IPR006164">
    <property type="entry name" value="DNA_bd_Ku70/Ku80"/>
</dbReference>
<dbReference type="NCBIfam" id="TIGR00578">
    <property type="entry name" value="ku70"/>
    <property type="match status" value="1"/>
</dbReference>
<evidence type="ECO:0000256" key="13">
    <source>
        <dbReference type="ARBA" id="ARBA00022895"/>
    </source>
</evidence>
<keyword evidence="14" id="KW-0238">DNA-binding</keyword>
<evidence type="ECO:0000313" key="24">
    <source>
        <dbReference type="Proteomes" id="UP000184073"/>
    </source>
</evidence>
<dbReference type="Gene3D" id="1.10.720.30">
    <property type="entry name" value="SAP domain"/>
    <property type="match status" value="1"/>
</dbReference>
<dbReference type="InterPro" id="IPR036361">
    <property type="entry name" value="SAP_dom_sf"/>
</dbReference>
<dbReference type="AlphaFoldDB" id="A0A1L9PKU5"/>
<dbReference type="Pfam" id="PF03730">
    <property type="entry name" value="Ku_C"/>
    <property type="match status" value="1"/>
</dbReference>
<keyword evidence="7" id="KW-0158">Chromosome</keyword>
<dbReference type="InterPro" id="IPR036465">
    <property type="entry name" value="vWFA_dom_sf"/>
</dbReference>
<dbReference type="GO" id="GO:0003678">
    <property type="term" value="F:DNA helicase activity"/>
    <property type="evidence" value="ECO:0007669"/>
    <property type="project" value="UniProtKB-EC"/>
</dbReference>
<evidence type="ECO:0000256" key="8">
    <source>
        <dbReference type="ARBA" id="ARBA00022741"/>
    </source>
</evidence>
<evidence type="ECO:0000256" key="17">
    <source>
        <dbReference type="ARBA" id="ARBA00023242"/>
    </source>
</evidence>
<evidence type="ECO:0000256" key="16">
    <source>
        <dbReference type="ARBA" id="ARBA00023204"/>
    </source>
</evidence>
<dbReference type="OrthoDB" id="3249161at2759"/>
<evidence type="ECO:0000256" key="4">
    <source>
        <dbReference type="ARBA" id="ARBA00011584"/>
    </source>
</evidence>
<dbReference type="VEuPathDB" id="FungiDB:ASPVEDRAFT_132675"/>
<keyword evidence="15" id="KW-0233">DNA recombination</keyword>
<evidence type="ECO:0000259" key="22">
    <source>
        <dbReference type="PROSITE" id="PS50800"/>
    </source>
</evidence>
<keyword evidence="13" id="KW-0779">Telomere</keyword>
<evidence type="ECO:0000256" key="11">
    <source>
        <dbReference type="ARBA" id="ARBA00022806"/>
    </source>
</evidence>
<keyword evidence="17" id="KW-0539">Nucleus</keyword>
<dbReference type="Pfam" id="PF03731">
    <property type="entry name" value="Ku_N"/>
    <property type="match status" value="1"/>
</dbReference>
<dbReference type="Gene3D" id="1.10.1600.10">
    <property type="match status" value="1"/>
</dbReference>
<dbReference type="FunFam" id="1.10.1600.10:FF:000004">
    <property type="entry name" value="ATP-dependent DNA helicase II subunit 1"/>
    <property type="match status" value="1"/>
</dbReference>
<dbReference type="PANTHER" id="PTHR12604:SF2">
    <property type="entry name" value="X-RAY REPAIR CROSS-COMPLEMENTING PROTEIN 6"/>
    <property type="match status" value="1"/>
</dbReference>
<evidence type="ECO:0000256" key="12">
    <source>
        <dbReference type="ARBA" id="ARBA00022840"/>
    </source>
</evidence>
<dbReference type="InterPro" id="IPR027388">
    <property type="entry name" value="Ku70_bridge/pillars_dom_sf"/>
</dbReference>
<keyword evidence="16" id="KW-0234">DNA repair</keyword>
<dbReference type="InterPro" id="IPR047087">
    <property type="entry name" value="KU70_core_dom"/>
</dbReference>
<comment type="subcellular location">
    <subcellularLocation>
        <location evidence="2">Chromosome</location>
        <location evidence="2">Telomere</location>
    </subcellularLocation>
    <subcellularLocation>
        <location evidence="1">Nucleus</location>
    </subcellularLocation>
</comment>
<dbReference type="SUPFAM" id="SSF100939">
    <property type="entry name" value="SPOC domain-like"/>
    <property type="match status" value="1"/>
</dbReference>
<protein>
    <recommendedName>
        <fullName evidence="6">ATP-dependent DNA helicase II subunit 1</fullName>
        <ecNumber evidence="5">3.6.4.12</ecNumber>
    </recommendedName>
    <alternativeName>
        <fullName evidence="19">ATP-dependent DNA helicase II subunit Ku70</fullName>
    </alternativeName>
</protein>
<comment type="function">
    <text evidence="18">Single-stranded DNA-dependent ATP-dependent helicase. Involved in non-homologous end joining (NHEJ) DNA double strand break repair. DNA-binding is sequence-independent but has a high affinity to nicks in double-stranded DNA and to the ends of duplex DNA. Binds to naturally occurring chromosomal ends, and therefore provides chromosomal end protection. Required also for telomere recombination to repair telomeric ends in the absence of telomerase. KU70, of the KU70/KU80 heterodimer, binds to the stem loop of TLC1, the RNA component of telomerase. Involved in telomere maintenance. Interacts with telomeric repeats and subtelomeric sequences thereby controlling telomere length and protecting against subtelomeric rearrangement. Maintains telomeric chromatin, which is involved in silencing the expression of genes located at the telomere. Required for mating-type switching.</text>
</comment>
<dbReference type="GO" id="GO:0005524">
    <property type="term" value="F:ATP binding"/>
    <property type="evidence" value="ECO:0007669"/>
    <property type="project" value="UniProtKB-KW"/>
</dbReference>
<dbReference type="CDD" id="cd01458">
    <property type="entry name" value="vWA_ku"/>
    <property type="match status" value="1"/>
</dbReference>
<dbReference type="RefSeq" id="XP_040667912.1">
    <property type="nucleotide sequence ID" value="XM_040806945.1"/>
</dbReference>
<dbReference type="InterPro" id="IPR006165">
    <property type="entry name" value="Ku70"/>
</dbReference>
<keyword evidence="8" id="KW-0547">Nucleotide-binding</keyword>
<dbReference type="Gene3D" id="2.40.290.10">
    <property type="match status" value="1"/>
</dbReference>
<evidence type="ECO:0000256" key="2">
    <source>
        <dbReference type="ARBA" id="ARBA00004574"/>
    </source>
</evidence>
<dbReference type="PANTHER" id="PTHR12604">
    <property type="entry name" value="KU AUTOANTIGEN DNA HELICASE"/>
    <property type="match status" value="1"/>
</dbReference>
<dbReference type="SUPFAM" id="SSF68906">
    <property type="entry name" value="SAP domain"/>
    <property type="match status" value="1"/>
</dbReference>
<comment type="subunit">
    <text evidence="4">Heterodimer of Ku70 and Ku80.</text>
</comment>
<sequence length="611" mass="68522">MLEIRPSADPKKPSHESPATAALKCAYHLMQQRIISNPHDMIGVLLYGTKQSKFYNEDENSRGDLSYPNCYLFTDLDIPSAHEVLELRSLVEDEDKAKDVLVPSEEHVSMANLLFCANQIFTSKAPNFLSRRLFIVTDNDNPHGDNKSLRSAATVRAKDLYDLGVIIELFPISQAKHEFDTSKFYDDIIYKASPMDPEAPAYLKPDSKTTDAQDGISLLNGLLSSINSKSVPRRAQFSNLSLELGPDLKISVSGYILFKRQEPARSCFVWLGGEKPQIAKGVTTQIADDSARTIEKWEIKKAYKFGGDQVSFTPEEQKDLRDFGEPVIRIIGFKPLSALPFWANIKHPLFIYPSEEDYVGSTRVFSALYQKLLRDQKVALVWYITRKAMAPTLGAMMAGEEKVDENGVQKFPPGMWIVPIPFADDVRQNPEATIEVAPEPLIDQMRTVIQQLQLPKGVYEPHKYPNPSLQWHYRILQALALDEDVPVQPEDKTLPKYRQIDKRAGDYVLSWSDELDKQYNIIAANGPKSTLPKRPAKGDAADKAGPPAKKIKAEGGGSADHQEEVQKHYQKGTLSKMTVASLKEYLTSQGRSAAGKKAELVERVEELIETK</sequence>
<evidence type="ECO:0000256" key="15">
    <source>
        <dbReference type="ARBA" id="ARBA00023172"/>
    </source>
</evidence>
<dbReference type="InterPro" id="IPR016194">
    <property type="entry name" value="SPOC-like_C_dom_sf"/>
</dbReference>
<evidence type="ECO:0000256" key="18">
    <source>
        <dbReference type="ARBA" id="ARBA00024890"/>
    </source>
</evidence>